<keyword evidence="1" id="KW-0472">Membrane</keyword>
<keyword evidence="1" id="KW-1133">Transmembrane helix</keyword>
<feature type="transmembrane region" description="Helical" evidence="1">
    <location>
        <begin position="75"/>
        <end position="95"/>
    </location>
</feature>
<dbReference type="Proteomes" id="UP000600449">
    <property type="component" value="Unassembled WGS sequence"/>
</dbReference>
<name>A0A917QC16_9HYPH</name>
<gene>
    <name evidence="2" type="ORF">GCM10011322_32810</name>
</gene>
<dbReference type="AlphaFoldDB" id="A0A917QC16"/>
<dbReference type="EMBL" id="BMMF01000010">
    <property type="protein sequence ID" value="GGK43089.1"/>
    <property type="molecule type" value="Genomic_DNA"/>
</dbReference>
<feature type="transmembrane region" description="Helical" evidence="1">
    <location>
        <begin position="115"/>
        <end position="133"/>
    </location>
</feature>
<dbReference type="InterPro" id="IPR006747">
    <property type="entry name" value="DUF599"/>
</dbReference>
<evidence type="ECO:0000313" key="2">
    <source>
        <dbReference type="EMBL" id="GGK43089.1"/>
    </source>
</evidence>
<dbReference type="Pfam" id="PF04654">
    <property type="entry name" value="DUF599"/>
    <property type="match status" value="1"/>
</dbReference>
<accession>A0A917QC16</accession>
<reference evidence="2 3" key="1">
    <citation type="journal article" date="2014" name="Int. J. Syst. Evol. Microbiol.">
        <title>Complete genome sequence of Corynebacterium casei LMG S-19264T (=DSM 44701T), isolated from a smear-ripened cheese.</title>
        <authorList>
            <consortium name="US DOE Joint Genome Institute (JGI-PGF)"/>
            <person name="Walter F."/>
            <person name="Albersmeier A."/>
            <person name="Kalinowski J."/>
            <person name="Ruckert C."/>
        </authorList>
    </citation>
    <scope>NUCLEOTIDE SEQUENCE [LARGE SCALE GENOMIC DNA]</scope>
    <source>
        <strain evidence="2 3">CGMCC 1.9161</strain>
    </source>
</reference>
<evidence type="ECO:0000256" key="1">
    <source>
        <dbReference type="SAM" id="Phobius"/>
    </source>
</evidence>
<dbReference type="PANTHER" id="PTHR31881:SF6">
    <property type="entry name" value="OS09G0494600 PROTEIN"/>
    <property type="match status" value="1"/>
</dbReference>
<dbReference type="PANTHER" id="PTHR31881">
    <property type="match status" value="1"/>
</dbReference>
<feature type="transmembrane region" description="Helical" evidence="1">
    <location>
        <begin position="186"/>
        <end position="214"/>
    </location>
</feature>
<sequence>MNAASLGFTDIDLVALLFFLAAWGGYHLAVERLGPARRSLNTRMAGQRRAWMRQLLARENRIVDSTIMASLQSGAAFFASTALLAVGAVLALIQATETALALFADLPFGVTTTRLAFEAKVFGLGVIFVYAFFKFAWSYRLFNYAAILLGAIPQDTSSPDAEPAAMRAAQMTIVAGRHFNRGQRAFFFALGYLGWFVGPWVLIVATAAVLIVMARRQFGSDAIDALDRTDATP</sequence>
<comment type="caution">
    <text evidence="2">The sequence shown here is derived from an EMBL/GenBank/DDBJ whole genome shotgun (WGS) entry which is preliminary data.</text>
</comment>
<protein>
    <submittedName>
        <fullName evidence="2">Membrane protein</fullName>
    </submittedName>
</protein>
<dbReference type="RefSeq" id="WP_188914339.1">
    <property type="nucleotide sequence ID" value="NZ_BMMF01000010.1"/>
</dbReference>
<organism evidence="2 3">
    <name type="scientific">Salinarimonas ramus</name>
    <dbReference type="NCBI Taxonomy" id="690164"/>
    <lineage>
        <taxon>Bacteria</taxon>
        <taxon>Pseudomonadati</taxon>
        <taxon>Pseudomonadota</taxon>
        <taxon>Alphaproteobacteria</taxon>
        <taxon>Hyphomicrobiales</taxon>
        <taxon>Salinarimonadaceae</taxon>
        <taxon>Salinarimonas</taxon>
    </lineage>
</organism>
<feature type="transmembrane region" description="Helical" evidence="1">
    <location>
        <begin position="6"/>
        <end position="29"/>
    </location>
</feature>
<keyword evidence="3" id="KW-1185">Reference proteome</keyword>
<keyword evidence="1" id="KW-0812">Transmembrane</keyword>
<evidence type="ECO:0000313" key="3">
    <source>
        <dbReference type="Proteomes" id="UP000600449"/>
    </source>
</evidence>
<proteinExistence type="predicted"/>